<evidence type="ECO:0000256" key="1">
    <source>
        <dbReference type="SAM" id="Phobius"/>
    </source>
</evidence>
<dbReference type="Pfam" id="PF13621">
    <property type="entry name" value="Cupin_8"/>
    <property type="match status" value="1"/>
</dbReference>
<dbReference type="SUPFAM" id="SSF51197">
    <property type="entry name" value="Clavaminate synthase-like"/>
    <property type="match status" value="1"/>
</dbReference>
<keyword evidence="1" id="KW-1133">Transmembrane helix</keyword>
<reference evidence="3 4" key="1">
    <citation type="submission" date="2021-11" db="EMBL/GenBank/DDBJ databases">
        <authorList>
            <person name="Islam A."/>
            <person name="Islam S."/>
            <person name="Flora M.S."/>
            <person name="Rahman M."/>
            <person name="Ziaur R.M."/>
            <person name="Epstein J.H."/>
            <person name="Hassan M."/>
            <person name="Klassen M."/>
            <person name="Woodard K."/>
            <person name="Webb A."/>
            <person name="Webby R.J."/>
            <person name="El Zowalaty M.E."/>
        </authorList>
    </citation>
    <scope>NUCLEOTIDE SEQUENCE [LARGE SCALE GENOMIC DNA]</scope>
    <source>
        <strain evidence="3">Pf1</strain>
    </source>
</reference>
<protein>
    <recommendedName>
        <fullName evidence="2">JmjC domain-containing protein</fullName>
    </recommendedName>
</protein>
<dbReference type="PANTHER" id="PTHR12461">
    <property type="entry name" value="HYPOXIA-INDUCIBLE FACTOR 1 ALPHA INHIBITOR-RELATED"/>
    <property type="match status" value="1"/>
</dbReference>
<dbReference type="PROSITE" id="PS51184">
    <property type="entry name" value="JMJC"/>
    <property type="match status" value="1"/>
</dbReference>
<feature type="domain" description="JmjC" evidence="2">
    <location>
        <begin position="278"/>
        <end position="430"/>
    </location>
</feature>
<feature type="transmembrane region" description="Helical" evidence="1">
    <location>
        <begin position="32"/>
        <end position="50"/>
    </location>
</feature>
<accession>A0ABN8BWS3</accession>
<dbReference type="Proteomes" id="UP001157938">
    <property type="component" value="Unassembled WGS sequence"/>
</dbReference>
<name>A0ABN8BWS3_9STRA</name>
<keyword evidence="4" id="KW-1185">Reference proteome</keyword>
<proteinExistence type="predicted"/>
<gene>
    <name evidence="3" type="ORF">PFR001_LOCUS1102</name>
</gene>
<keyword evidence="1" id="KW-0472">Membrane</keyword>
<dbReference type="PANTHER" id="PTHR12461:SF98">
    <property type="entry name" value="CUPIN-LIKE DOMAIN-CONTAINING PROTEIN"/>
    <property type="match status" value="1"/>
</dbReference>
<evidence type="ECO:0000313" key="4">
    <source>
        <dbReference type="Proteomes" id="UP001157938"/>
    </source>
</evidence>
<dbReference type="EMBL" id="CAKLBC010000226">
    <property type="protein sequence ID" value="CAH0485404.1"/>
    <property type="molecule type" value="Genomic_DNA"/>
</dbReference>
<sequence length="433" mass="49536">MSTLKTAHIRFTTFLRRQAWDFRHVQSNWPSFVRLILFGLGVLTLGLWVFPLHRTKFHGSNALRWGVNNDVVILTGQNLQRSLPLGYIYPNGASNKFQCDLPALRHQCELDRVDGCKGYPQLFPSAALFDNWNPENTAQIPQAIFDSICHFNVSDSYELRLAQMFREMDVPFVAYGVPELMAAAERWTDDYLTKQLNPKTLYNVNVANGSHYMYATKKNQLTGEKPTYESRRMTYPQFVKALNDVKLLHEAGEPHKYYYLMLGKNDFMKNAAFVYEELQFLNPSLSEHDPRFGDLFIRDIAVAKEKGMRCRLGMRGIIAEGHYDNGLNYVSIIRGTKRYVISPPSACKCQGLITQGQSARHTSYNWSDINALPEDARNCPAAEVALTAGEVLYIPSLWYHHIVSIDTSIQCNLRSGFKVRDEANSFIRECMKS</sequence>
<dbReference type="Gene3D" id="2.60.120.10">
    <property type="entry name" value="Jelly Rolls"/>
    <property type="match status" value="1"/>
</dbReference>
<keyword evidence="1" id="KW-0812">Transmembrane</keyword>
<organism evidence="3 4">
    <name type="scientific">Peronospora farinosa</name>
    <dbReference type="NCBI Taxonomy" id="134698"/>
    <lineage>
        <taxon>Eukaryota</taxon>
        <taxon>Sar</taxon>
        <taxon>Stramenopiles</taxon>
        <taxon>Oomycota</taxon>
        <taxon>Peronosporomycetes</taxon>
        <taxon>Peronosporales</taxon>
        <taxon>Peronosporaceae</taxon>
        <taxon>Peronospora</taxon>
    </lineage>
</organism>
<dbReference type="InterPro" id="IPR014710">
    <property type="entry name" value="RmlC-like_jellyroll"/>
</dbReference>
<dbReference type="InterPro" id="IPR041667">
    <property type="entry name" value="Cupin_8"/>
</dbReference>
<evidence type="ECO:0000259" key="2">
    <source>
        <dbReference type="PROSITE" id="PS51184"/>
    </source>
</evidence>
<comment type="caution">
    <text evidence="3">The sequence shown here is derived from an EMBL/GenBank/DDBJ whole genome shotgun (WGS) entry which is preliminary data.</text>
</comment>
<dbReference type="InterPro" id="IPR003347">
    <property type="entry name" value="JmjC_dom"/>
</dbReference>
<evidence type="ECO:0000313" key="3">
    <source>
        <dbReference type="EMBL" id="CAH0485404.1"/>
    </source>
</evidence>